<feature type="region of interest" description="Disordered" evidence="7">
    <location>
        <begin position="192"/>
        <end position="211"/>
    </location>
</feature>
<organism evidence="9 10">
    <name type="scientific">Carnegiea gigantea</name>
    <dbReference type="NCBI Taxonomy" id="171969"/>
    <lineage>
        <taxon>Eukaryota</taxon>
        <taxon>Viridiplantae</taxon>
        <taxon>Streptophyta</taxon>
        <taxon>Embryophyta</taxon>
        <taxon>Tracheophyta</taxon>
        <taxon>Spermatophyta</taxon>
        <taxon>Magnoliopsida</taxon>
        <taxon>eudicotyledons</taxon>
        <taxon>Gunneridae</taxon>
        <taxon>Pentapetalae</taxon>
        <taxon>Caryophyllales</taxon>
        <taxon>Cactineae</taxon>
        <taxon>Cactaceae</taxon>
        <taxon>Cactoideae</taxon>
        <taxon>Echinocereeae</taxon>
        <taxon>Carnegiea</taxon>
    </lineage>
</organism>
<comment type="caution">
    <text evidence="9">The sequence shown here is derived from an EMBL/GenBank/DDBJ whole genome shotgun (WGS) entry which is preliminary data.</text>
</comment>
<dbReference type="PANTHER" id="PTHR14677:SF27">
    <property type="entry name" value="ZINC FINGER AN1 AND C2H2 DOMAIN-CONTAINING STRESS-ASSOCIATED PROTEIN 11"/>
    <property type="match status" value="1"/>
</dbReference>
<dbReference type="Gene3D" id="3.30.160.60">
    <property type="entry name" value="Classic Zinc Finger"/>
    <property type="match status" value="1"/>
</dbReference>
<name>A0A9Q1KVW2_9CARY</name>
<dbReference type="PROSITE" id="PS51039">
    <property type="entry name" value="ZF_AN1"/>
    <property type="match status" value="2"/>
</dbReference>
<evidence type="ECO:0000256" key="7">
    <source>
        <dbReference type="SAM" id="MobiDB-lite"/>
    </source>
</evidence>
<sequence length="283" mass="31155">MGTPAFPHLGKHCSVADCKQIDFLPFTCDCCQQVFCLEHRSYTQHKCPDADNQGVSVVVCPLCAKAVRSVPDEDPHITWETHVNTVCDPTNYEKATNKRKCPVVGCRQILALSNTVKCKDCAEDHCLTHRFGPDHKCPGPQKSNSGFPFMGFFNHGRREDPSPNRAPIPAQPSSTRGRFADAAGRGVGKLSSEFNQASQLGQSSRSRSESEPWGMEVCPQCNACFSSITALVEHVEEVHERGSNCASARDVTIDVCPRCSRGFRDPVALVEHVERDHRNSSKA</sequence>
<dbReference type="InterPro" id="IPR000058">
    <property type="entry name" value="Znf_AN1"/>
</dbReference>
<evidence type="ECO:0000256" key="5">
    <source>
        <dbReference type="ARBA" id="ARBA00022833"/>
    </source>
</evidence>
<accession>A0A9Q1KVW2</accession>
<evidence type="ECO:0000256" key="2">
    <source>
        <dbReference type="ARBA" id="ARBA00022723"/>
    </source>
</evidence>
<feature type="compositionally biased region" description="Polar residues" evidence="7">
    <location>
        <begin position="192"/>
        <end position="205"/>
    </location>
</feature>
<feature type="domain" description="AN1-type" evidence="8">
    <location>
        <begin position="7"/>
        <end position="55"/>
    </location>
</feature>
<keyword evidence="5" id="KW-0862">Zinc</keyword>
<evidence type="ECO:0000259" key="8">
    <source>
        <dbReference type="PROSITE" id="PS51039"/>
    </source>
</evidence>
<protein>
    <recommendedName>
        <fullName evidence="8">AN1-type domain-containing protein</fullName>
    </recommendedName>
</protein>
<dbReference type="OrthoDB" id="431929at2759"/>
<dbReference type="PANTHER" id="PTHR14677">
    <property type="entry name" value="ARSENITE INDUCUBLE RNA ASSOCIATED PROTEIN AIP-1-RELATED"/>
    <property type="match status" value="1"/>
</dbReference>
<dbReference type="SMART" id="SM00355">
    <property type="entry name" value="ZnF_C2H2"/>
    <property type="match status" value="3"/>
</dbReference>
<keyword evidence="10" id="KW-1185">Reference proteome</keyword>
<keyword evidence="2" id="KW-0479">Metal-binding</keyword>
<evidence type="ECO:0000256" key="4">
    <source>
        <dbReference type="ARBA" id="ARBA00022771"/>
    </source>
</evidence>
<dbReference type="EMBL" id="JAKOGI010000019">
    <property type="protein sequence ID" value="KAJ8449853.1"/>
    <property type="molecule type" value="Genomic_DNA"/>
</dbReference>
<dbReference type="GO" id="GO:0005737">
    <property type="term" value="C:cytoplasm"/>
    <property type="evidence" value="ECO:0007669"/>
    <property type="project" value="TreeGrafter"/>
</dbReference>
<feature type="domain" description="AN1-type" evidence="8">
    <location>
        <begin position="95"/>
        <end position="145"/>
    </location>
</feature>
<keyword evidence="3" id="KW-0677">Repeat</keyword>
<keyword evidence="4 6" id="KW-0863">Zinc-finger</keyword>
<gene>
    <name evidence="9" type="ORF">Cgig2_001509</name>
</gene>
<dbReference type="Pfam" id="PF25403">
    <property type="entry name" value="zf-C2H2_ZFAND2"/>
    <property type="match status" value="1"/>
</dbReference>
<evidence type="ECO:0000256" key="6">
    <source>
        <dbReference type="PROSITE-ProRule" id="PRU00449"/>
    </source>
</evidence>
<dbReference type="InterPro" id="IPR035896">
    <property type="entry name" value="AN1-like_Znf"/>
</dbReference>
<evidence type="ECO:0000313" key="9">
    <source>
        <dbReference type="EMBL" id="KAJ8449853.1"/>
    </source>
</evidence>
<dbReference type="Proteomes" id="UP001153076">
    <property type="component" value="Unassembled WGS sequence"/>
</dbReference>
<dbReference type="SMART" id="SM00154">
    <property type="entry name" value="ZnF_AN1"/>
    <property type="match status" value="2"/>
</dbReference>
<dbReference type="SUPFAM" id="SSF118310">
    <property type="entry name" value="AN1-like Zinc finger"/>
    <property type="match status" value="2"/>
</dbReference>
<evidence type="ECO:0000313" key="10">
    <source>
        <dbReference type="Proteomes" id="UP001153076"/>
    </source>
</evidence>
<dbReference type="GO" id="GO:0008270">
    <property type="term" value="F:zinc ion binding"/>
    <property type="evidence" value="ECO:0007669"/>
    <property type="project" value="UniProtKB-KW"/>
</dbReference>
<dbReference type="InterPro" id="IPR013087">
    <property type="entry name" value="Znf_C2H2_type"/>
</dbReference>
<dbReference type="Gene3D" id="4.10.1110.10">
    <property type="entry name" value="AN1-like Zinc finger"/>
    <property type="match status" value="2"/>
</dbReference>
<dbReference type="PROSITE" id="PS00028">
    <property type="entry name" value="ZINC_FINGER_C2H2_1"/>
    <property type="match status" value="2"/>
</dbReference>
<reference evidence="9" key="1">
    <citation type="submission" date="2022-04" db="EMBL/GenBank/DDBJ databases">
        <title>Carnegiea gigantea Genome sequencing and assembly v2.</title>
        <authorList>
            <person name="Copetti D."/>
            <person name="Sanderson M.J."/>
            <person name="Burquez A."/>
            <person name="Wojciechowski M.F."/>
        </authorList>
    </citation>
    <scope>NUCLEOTIDE SEQUENCE</scope>
    <source>
        <strain evidence="9">SGP5-SGP5p</strain>
        <tissue evidence="9">Aerial part</tissue>
    </source>
</reference>
<proteinExistence type="predicted"/>
<evidence type="ECO:0000256" key="1">
    <source>
        <dbReference type="ARBA" id="ARBA00003732"/>
    </source>
</evidence>
<dbReference type="InterPro" id="IPR057357">
    <property type="entry name" value="Znf-C2H2_ZFAND2A/B"/>
</dbReference>
<feature type="region of interest" description="Disordered" evidence="7">
    <location>
        <begin position="155"/>
        <end position="181"/>
    </location>
</feature>
<dbReference type="AlphaFoldDB" id="A0A9Q1KVW2"/>
<evidence type="ECO:0000256" key="3">
    <source>
        <dbReference type="ARBA" id="ARBA00022737"/>
    </source>
</evidence>
<comment type="function">
    <text evidence="1">May be involved in environmental stress response.</text>
</comment>
<dbReference type="Pfam" id="PF01428">
    <property type="entry name" value="zf-AN1"/>
    <property type="match status" value="2"/>
</dbReference>